<gene>
    <name evidence="2" type="ORF">HY57_05805</name>
</gene>
<dbReference type="InterPro" id="IPR012434">
    <property type="entry name" value="DUF1631"/>
</dbReference>
<dbReference type="STRING" id="1217721.HY57_05805"/>
<protein>
    <recommendedName>
        <fullName evidence="4">Thymidine phosphorylase</fullName>
    </recommendedName>
</protein>
<proteinExistence type="predicted"/>
<evidence type="ECO:0000256" key="1">
    <source>
        <dbReference type="SAM" id="MobiDB-lite"/>
    </source>
</evidence>
<name>A0A075JXH5_9GAMM</name>
<evidence type="ECO:0000313" key="2">
    <source>
        <dbReference type="EMBL" id="AIF46811.1"/>
    </source>
</evidence>
<dbReference type="EMBL" id="CP008884">
    <property type="protein sequence ID" value="AIF46811.1"/>
    <property type="molecule type" value="Genomic_DNA"/>
</dbReference>
<feature type="compositionally biased region" description="Pro residues" evidence="1">
    <location>
        <begin position="638"/>
        <end position="651"/>
    </location>
</feature>
<keyword evidence="3" id="KW-1185">Reference proteome</keyword>
<dbReference type="AlphaFoldDB" id="A0A075JXH5"/>
<sequence length="761" mass="84952">MEVEQQGRRPPLASDRDLRPDHASWAPRARRLIEETHALCMSWLEAPLRQCLGEAEQRLYALAERSRSPAEQQQCLYSRQLIQQQRAIVDRGFMEGLRQHFNRMGTATDPHVHADTPRRPLELLDTTEHEQTAAMDKLVARGEARHGTSLFELGYRFAVLVGQPPLEGEHLPLGPHALASAFRSAVAQVDLPVEHRLLLLQSFDVAVVQSLATLYDTVNEHLRADGILSQLRAFPIAPRTQMDRQPRTIANDSPPATFQRQPPAPSTPASSTPARTDNIAVLDNLREMLAQHRAGQGALIDQGGGRTATPEELQLALDALQLHVSDIADQARRELLSAQALREELVTQLNTGRPQGSTPMHLTDEQDDTVELVAMLFEQMDRQLHNRGNAHSLLGDLQLPLLRLAVADQGFFNQSEHPARKLLGVVTEAANDWLDGPEGDIDRTLEAKLTQLVERARREPPSTGLYTSLLADIEHHLGLLNRKAQIAERRQVEAMQGRERLEQARHRAAELMTERFETCNPRGLLRTLLERAWSDVLALTLLRHGEDSEAFSLRLRITDQLLGQQPVADRHLLQAEVEAGLQQIGMHTEEAVQVAQRLLGIPAASAARHETATTTTELALKLKQHQRLGENSVTEAPAPVPAPSAPMPSPESPEHRIRQRLRQLPFGSWFEFIDPANGRVSQRKLAWYSPVSGNSLFVTRRGLRSQEITLEQLAHEMARGRVREMPPVKETLLDRAWHALTSQLRQLTSGHGSPSRPGAST</sequence>
<evidence type="ECO:0008006" key="4">
    <source>
        <dbReference type="Google" id="ProtNLM"/>
    </source>
</evidence>
<dbReference type="RefSeq" id="WP_019463614.1">
    <property type="nucleotide sequence ID" value="NZ_ALOY01000060.1"/>
</dbReference>
<organism evidence="2 3">
    <name type="scientific">Dyella japonica A8</name>
    <dbReference type="NCBI Taxonomy" id="1217721"/>
    <lineage>
        <taxon>Bacteria</taxon>
        <taxon>Pseudomonadati</taxon>
        <taxon>Pseudomonadota</taxon>
        <taxon>Gammaproteobacteria</taxon>
        <taxon>Lysobacterales</taxon>
        <taxon>Rhodanobacteraceae</taxon>
        <taxon>Dyella</taxon>
    </lineage>
</organism>
<dbReference type="OrthoDB" id="6188167at2"/>
<dbReference type="KEGG" id="dja:HY57_05805"/>
<accession>A0A075JXH5</accession>
<feature type="compositionally biased region" description="Polar residues" evidence="1">
    <location>
        <begin position="248"/>
        <end position="260"/>
    </location>
</feature>
<feature type="region of interest" description="Disordered" evidence="1">
    <location>
        <begin position="239"/>
        <end position="275"/>
    </location>
</feature>
<dbReference type="PATRIC" id="fig|1217721.7.peg.1214"/>
<feature type="region of interest" description="Disordered" evidence="1">
    <location>
        <begin position="1"/>
        <end position="21"/>
    </location>
</feature>
<dbReference type="Pfam" id="PF07793">
    <property type="entry name" value="DUF1631"/>
    <property type="match status" value="1"/>
</dbReference>
<dbReference type="HOGENOM" id="CLU_021581_0_0_6"/>
<reference evidence="2 3" key="1">
    <citation type="submission" date="2014-07" db="EMBL/GenBank/DDBJ databases">
        <title>Complete Genome Sequence of Dyella japonica Strain A8 Isolated from Malaysian Tropical Soil.</title>
        <authorList>
            <person name="Hui R.K.H."/>
            <person name="Chen J.-W."/>
            <person name="Chan K.-G."/>
            <person name="Leung F.C.C."/>
        </authorList>
    </citation>
    <scope>NUCLEOTIDE SEQUENCE [LARGE SCALE GENOMIC DNA]</scope>
    <source>
        <strain evidence="2 3">A8</strain>
    </source>
</reference>
<feature type="region of interest" description="Disordered" evidence="1">
    <location>
        <begin position="627"/>
        <end position="654"/>
    </location>
</feature>
<evidence type="ECO:0000313" key="3">
    <source>
        <dbReference type="Proteomes" id="UP000027987"/>
    </source>
</evidence>
<dbReference type="Proteomes" id="UP000027987">
    <property type="component" value="Chromosome"/>
</dbReference>